<evidence type="ECO:0000256" key="4">
    <source>
        <dbReference type="ARBA" id="ARBA00035245"/>
    </source>
</evidence>
<dbReference type="AlphaFoldDB" id="A0A2M6WLS5"/>
<gene>
    <name evidence="5" type="primary">rplE</name>
    <name evidence="9" type="ORF">COU00_02845</name>
</gene>
<dbReference type="PROSITE" id="PS00358">
    <property type="entry name" value="RIBOSOMAL_L5"/>
    <property type="match status" value="1"/>
</dbReference>
<keyword evidence="2 5" id="KW-0689">Ribosomal protein</keyword>
<evidence type="ECO:0000256" key="5">
    <source>
        <dbReference type="HAMAP-Rule" id="MF_01333"/>
    </source>
</evidence>
<dbReference type="Gene3D" id="3.30.1440.10">
    <property type="match status" value="1"/>
</dbReference>
<sequence length="185" mass="20771">MRLMEKYKKEIIPSLKEKFGYPNDLAVPRITKVTVNIGGGKFVKDSGFLEVAEEALKKITGQAPVKTKAKKSISSFKIRVGMVIGLKVTLRKERMYDFMEKLINITLPRTRDFRGLSMKGMDEQGNFNIGFSEHIAFPEVNPDDMDKIHGLEVCVTTTAGTKAEGLELFKLIGIPFKQSEEKVAK</sequence>
<evidence type="ECO:0000313" key="9">
    <source>
        <dbReference type="EMBL" id="PIT93735.1"/>
    </source>
</evidence>
<evidence type="ECO:0000256" key="1">
    <source>
        <dbReference type="ARBA" id="ARBA00008553"/>
    </source>
</evidence>
<evidence type="ECO:0000259" key="8">
    <source>
        <dbReference type="Pfam" id="PF00673"/>
    </source>
</evidence>
<keyword evidence="5" id="KW-0820">tRNA-binding</keyword>
<keyword evidence="3 5" id="KW-0687">Ribonucleoprotein</keyword>
<dbReference type="NCBIfam" id="NF000585">
    <property type="entry name" value="PRK00010.1"/>
    <property type="match status" value="1"/>
</dbReference>
<evidence type="ECO:0000313" key="10">
    <source>
        <dbReference type="Proteomes" id="UP000229335"/>
    </source>
</evidence>
<dbReference type="GO" id="GO:0006412">
    <property type="term" value="P:translation"/>
    <property type="evidence" value="ECO:0007669"/>
    <property type="project" value="UniProtKB-UniRule"/>
</dbReference>
<dbReference type="GO" id="GO:1990904">
    <property type="term" value="C:ribonucleoprotein complex"/>
    <property type="evidence" value="ECO:0007669"/>
    <property type="project" value="UniProtKB-KW"/>
</dbReference>
<dbReference type="SUPFAM" id="SSF55282">
    <property type="entry name" value="RL5-like"/>
    <property type="match status" value="1"/>
</dbReference>
<accession>A0A2M6WLS5</accession>
<dbReference type="GO" id="GO:0005840">
    <property type="term" value="C:ribosome"/>
    <property type="evidence" value="ECO:0007669"/>
    <property type="project" value="UniProtKB-KW"/>
</dbReference>
<comment type="function">
    <text evidence="5">This is 1 of the proteins that bind and probably mediate the attachment of the 5S RNA into the large ribosomal subunit, where it forms part of the central protuberance. In the 70S ribosome it contacts protein S13 of the 30S subunit (bridge B1b), connecting the 2 subunits; this bridge is implicated in subunit movement. Contacts the P site tRNA; the 5S rRNA and some of its associated proteins might help stabilize positioning of ribosome-bound tRNAs.</text>
</comment>
<comment type="caution">
    <text evidence="9">The sequence shown here is derived from an EMBL/GenBank/DDBJ whole genome shotgun (WGS) entry which is preliminary data.</text>
</comment>
<keyword evidence="5" id="KW-0694">RNA-binding</keyword>
<comment type="similarity">
    <text evidence="1 5 6">Belongs to the universal ribosomal protein uL5 family.</text>
</comment>
<dbReference type="GO" id="GO:0000049">
    <property type="term" value="F:tRNA binding"/>
    <property type="evidence" value="ECO:0007669"/>
    <property type="project" value="UniProtKB-UniRule"/>
</dbReference>
<keyword evidence="5" id="KW-0699">rRNA-binding</keyword>
<dbReference type="GO" id="GO:0003735">
    <property type="term" value="F:structural constituent of ribosome"/>
    <property type="evidence" value="ECO:0007669"/>
    <property type="project" value="InterPro"/>
</dbReference>
<proteinExistence type="inferred from homology"/>
<comment type="subunit">
    <text evidence="5">Part of the 50S ribosomal subunit; part of the 5S rRNA/L5/L18/L25 subcomplex. Contacts the 5S rRNA and the P site tRNA. Forms a bridge to the 30S subunit in the 70S ribosome.</text>
</comment>
<evidence type="ECO:0000256" key="3">
    <source>
        <dbReference type="ARBA" id="ARBA00023274"/>
    </source>
</evidence>
<organism evidence="9 10">
    <name type="scientific">Candidatus Falkowbacteria bacterium CG10_big_fil_rev_8_21_14_0_10_43_11</name>
    <dbReference type="NCBI Taxonomy" id="1974568"/>
    <lineage>
        <taxon>Bacteria</taxon>
        <taxon>Candidatus Falkowiibacteriota</taxon>
    </lineage>
</organism>
<dbReference type="InterPro" id="IPR031310">
    <property type="entry name" value="Ribosomal_uL5_N"/>
</dbReference>
<evidence type="ECO:0000256" key="6">
    <source>
        <dbReference type="RuleBase" id="RU003930"/>
    </source>
</evidence>
<name>A0A2M6WLS5_9BACT</name>
<feature type="domain" description="Large ribosomal subunit protein uL5 C-terminal" evidence="8">
    <location>
        <begin position="84"/>
        <end position="176"/>
    </location>
</feature>
<dbReference type="HAMAP" id="MF_01333_B">
    <property type="entry name" value="Ribosomal_uL5_B"/>
    <property type="match status" value="1"/>
</dbReference>
<protein>
    <recommendedName>
        <fullName evidence="4 5">Large ribosomal subunit protein uL5</fullName>
    </recommendedName>
</protein>
<dbReference type="EMBL" id="PFAS01000047">
    <property type="protein sequence ID" value="PIT93735.1"/>
    <property type="molecule type" value="Genomic_DNA"/>
</dbReference>
<reference evidence="10" key="1">
    <citation type="submission" date="2017-09" db="EMBL/GenBank/DDBJ databases">
        <title>Depth-based differentiation of microbial function through sediment-hosted aquifers and enrichment of novel symbionts in the deep terrestrial subsurface.</title>
        <authorList>
            <person name="Probst A.J."/>
            <person name="Ladd B."/>
            <person name="Jarett J.K."/>
            <person name="Geller-Mcgrath D.E."/>
            <person name="Sieber C.M.K."/>
            <person name="Emerson J.B."/>
            <person name="Anantharaman K."/>
            <person name="Thomas B.C."/>
            <person name="Malmstrom R."/>
            <person name="Stieglmeier M."/>
            <person name="Klingl A."/>
            <person name="Woyke T."/>
            <person name="Ryan C.M."/>
            <person name="Banfield J.F."/>
        </authorList>
    </citation>
    <scope>NUCLEOTIDE SEQUENCE [LARGE SCALE GENOMIC DNA]</scope>
</reference>
<feature type="domain" description="Large ribosomal subunit protein uL5 N-terminal" evidence="7">
    <location>
        <begin position="24"/>
        <end position="79"/>
    </location>
</feature>
<dbReference type="FunFam" id="3.30.1440.10:FF:000001">
    <property type="entry name" value="50S ribosomal protein L5"/>
    <property type="match status" value="1"/>
</dbReference>
<dbReference type="Pfam" id="PF00673">
    <property type="entry name" value="Ribosomal_L5_C"/>
    <property type="match status" value="1"/>
</dbReference>
<dbReference type="Pfam" id="PF00281">
    <property type="entry name" value="Ribosomal_L5"/>
    <property type="match status" value="1"/>
</dbReference>
<dbReference type="PIRSF" id="PIRSF002161">
    <property type="entry name" value="Ribosomal_L5"/>
    <property type="match status" value="1"/>
</dbReference>
<dbReference type="PANTHER" id="PTHR11994">
    <property type="entry name" value="60S RIBOSOMAL PROTEIN L11-RELATED"/>
    <property type="match status" value="1"/>
</dbReference>
<evidence type="ECO:0000259" key="7">
    <source>
        <dbReference type="Pfam" id="PF00281"/>
    </source>
</evidence>
<dbReference type="InterPro" id="IPR022803">
    <property type="entry name" value="Ribosomal_uL5_dom_sf"/>
</dbReference>
<dbReference type="InterPro" id="IPR002132">
    <property type="entry name" value="Ribosomal_uL5"/>
</dbReference>
<dbReference type="InterPro" id="IPR020929">
    <property type="entry name" value="Ribosomal_uL5_CS"/>
</dbReference>
<dbReference type="InterPro" id="IPR020930">
    <property type="entry name" value="Ribosomal_uL5_bac-type"/>
</dbReference>
<dbReference type="InterPro" id="IPR031309">
    <property type="entry name" value="Ribosomal_uL5_C"/>
</dbReference>
<evidence type="ECO:0000256" key="2">
    <source>
        <dbReference type="ARBA" id="ARBA00022980"/>
    </source>
</evidence>
<dbReference type="GO" id="GO:0019843">
    <property type="term" value="F:rRNA binding"/>
    <property type="evidence" value="ECO:0007669"/>
    <property type="project" value="UniProtKB-UniRule"/>
</dbReference>
<dbReference type="Proteomes" id="UP000229335">
    <property type="component" value="Unassembled WGS sequence"/>
</dbReference>